<feature type="transmembrane region" description="Helical" evidence="14">
    <location>
        <begin position="55"/>
        <end position="74"/>
    </location>
</feature>
<evidence type="ECO:0000256" key="11">
    <source>
        <dbReference type="ARBA" id="ARBA00023049"/>
    </source>
</evidence>
<dbReference type="PANTHER" id="PTHR39188">
    <property type="entry name" value="MEMBRANE-ASSOCIATED ZINC METALLOPROTEASE M50B"/>
    <property type="match status" value="1"/>
</dbReference>
<evidence type="ECO:0000256" key="10">
    <source>
        <dbReference type="ARBA" id="ARBA00022989"/>
    </source>
</evidence>
<dbReference type="RefSeq" id="WP_344605593.1">
    <property type="nucleotide sequence ID" value="NZ_BAAAHE010000021.1"/>
</dbReference>
<evidence type="ECO:0000256" key="13">
    <source>
        <dbReference type="ARBA" id="ARBA00023136"/>
    </source>
</evidence>
<keyword evidence="7" id="KW-0677">Repeat</keyword>
<keyword evidence="9 14" id="KW-0862">Zinc</keyword>
<keyword evidence="3 14" id="KW-1003">Cell membrane</keyword>
<comment type="caution">
    <text evidence="16">The sequence shown here is derived from an EMBL/GenBank/DDBJ whole genome shotgun (WGS) entry which is preliminary data.</text>
</comment>
<feature type="transmembrane region" description="Helical" evidence="14">
    <location>
        <begin position="167"/>
        <end position="192"/>
    </location>
</feature>
<feature type="transmembrane region" description="Helical" evidence="14">
    <location>
        <begin position="20"/>
        <end position="43"/>
    </location>
</feature>
<evidence type="ECO:0000256" key="2">
    <source>
        <dbReference type="ARBA" id="ARBA00007931"/>
    </source>
</evidence>
<evidence type="ECO:0000256" key="9">
    <source>
        <dbReference type="ARBA" id="ARBA00022833"/>
    </source>
</evidence>
<dbReference type="CDD" id="cd06164">
    <property type="entry name" value="S2P-M50_SpoIVFB_CBS"/>
    <property type="match status" value="1"/>
</dbReference>
<dbReference type="PIRSF" id="PIRSF006404">
    <property type="entry name" value="UCP006404_Pept_M50_CBS"/>
    <property type="match status" value="1"/>
</dbReference>
<comment type="subcellular location">
    <subcellularLocation>
        <location evidence="1 14">Cell membrane</location>
        <topology evidence="1 14">Multi-pass membrane protein</topology>
    </subcellularLocation>
</comment>
<dbReference type="SUPFAM" id="SSF54631">
    <property type="entry name" value="CBS-domain pair"/>
    <property type="match status" value="1"/>
</dbReference>
<protein>
    <recommendedName>
        <fullName evidence="14">Zinc metalloprotease</fullName>
    </recommendedName>
</protein>
<evidence type="ECO:0000259" key="15">
    <source>
        <dbReference type="Pfam" id="PF02163"/>
    </source>
</evidence>
<feature type="transmembrane region" description="Helical" evidence="14">
    <location>
        <begin position="112"/>
        <end position="133"/>
    </location>
</feature>
<comment type="similarity">
    <text evidence="2 14">Belongs to the peptidase M50B family.</text>
</comment>
<dbReference type="PANTHER" id="PTHR39188:SF3">
    <property type="entry name" value="STAGE IV SPORULATION PROTEIN FB"/>
    <property type="match status" value="1"/>
</dbReference>
<evidence type="ECO:0000256" key="7">
    <source>
        <dbReference type="ARBA" id="ARBA00022737"/>
    </source>
</evidence>
<accession>A0ABN1GXM1</accession>
<keyword evidence="4 14" id="KW-0645">Protease</keyword>
<dbReference type="InterPro" id="IPR046342">
    <property type="entry name" value="CBS_dom_sf"/>
</dbReference>
<evidence type="ECO:0000256" key="14">
    <source>
        <dbReference type="PIRNR" id="PIRNR006404"/>
    </source>
</evidence>
<keyword evidence="8 14" id="KW-0378">Hydrolase</keyword>
<sequence length="393" mass="41055">MTEQVPDRPSGWLVGRIRGVPVYVAPSWAIIALLITLMFAPTVGYHIPEIEGGKYGVSFTYAVLLYASVLIHELGHAFTAMRFGVPVTRITLQLLGGVTEMSRESNSPKREFAIAGAGPALSLVLGVLAWGAIQALGGDPGGLSGATAASNPDDSVRMRIVLELLDALMYANIAVGLFNLLPGLPLDGGIMLRSALWGASGHANRATISAGHIGRVLAVVVFFIPIGLDVVAGRDPDVISVVWGGLLGGFIWFGATASLRGAQIREKLPSIGARTLARRALPVETGLPLAEALRRAGAFGATGLVVVDGTGRPVGLVNEAAVAATPEQRRPWVAVETLARRLEPGLRVSADLTGESLIRYLDATPATEYLVVEADGSVVGVLATADVRRAVEA</sequence>
<organism evidence="16 17">
    <name type="scientific">Sporichthya brevicatena</name>
    <dbReference type="NCBI Taxonomy" id="171442"/>
    <lineage>
        <taxon>Bacteria</taxon>
        <taxon>Bacillati</taxon>
        <taxon>Actinomycetota</taxon>
        <taxon>Actinomycetes</taxon>
        <taxon>Sporichthyales</taxon>
        <taxon>Sporichthyaceae</taxon>
        <taxon>Sporichthya</taxon>
    </lineage>
</organism>
<comment type="cofactor">
    <cofactor evidence="14">
        <name>Zn(2+)</name>
        <dbReference type="ChEBI" id="CHEBI:29105"/>
    </cofactor>
    <text evidence="14">Binds 1 zinc ion per subunit.</text>
</comment>
<evidence type="ECO:0000256" key="3">
    <source>
        <dbReference type="ARBA" id="ARBA00022475"/>
    </source>
</evidence>
<keyword evidence="11 14" id="KW-0482">Metalloprotease</keyword>
<dbReference type="Proteomes" id="UP001500957">
    <property type="component" value="Unassembled WGS sequence"/>
</dbReference>
<evidence type="ECO:0000256" key="8">
    <source>
        <dbReference type="ARBA" id="ARBA00022801"/>
    </source>
</evidence>
<feature type="domain" description="Peptidase M50" evidence="15">
    <location>
        <begin position="61"/>
        <end position="133"/>
    </location>
</feature>
<evidence type="ECO:0000256" key="5">
    <source>
        <dbReference type="ARBA" id="ARBA00022692"/>
    </source>
</evidence>
<dbReference type="Gene3D" id="3.10.580.10">
    <property type="entry name" value="CBS-domain"/>
    <property type="match status" value="1"/>
</dbReference>
<name>A0ABN1GXM1_9ACTN</name>
<dbReference type="InterPro" id="IPR016483">
    <property type="entry name" value="UCP006404_Pept_M50_CBS"/>
</dbReference>
<dbReference type="EMBL" id="BAAAHE010000021">
    <property type="protein sequence ID" value="GAA0622798.1"/>
    <property type="molecule type" value="Genomic_DNA"/>
</dbReference>
<keyword evidence="5 14" id="KW-0812">Transmembrane</keyword>
<evidence type="ECO:0000313" key="16">
    <source>
        <dbReference type="EMBL" id="GAA0622798.1"/>
    </source>
</evidence>
<evidence type="ECO:0000256" key="4">
    <source>
        <dbReference type="ARBA" id="ARBA00022670"/>
    </source>
</evidence>
<keyword evidence="10 14" id="KW-1133">Transmembrane helix</keyword>
<keyword evidence="12" id="KW-0129">CBS domain</keyword>
<gene>
    <name evidence="16" type="ORF">GCM10009547_27220</name>
</gene>
<feature type="domain" description="Peptidase M50" evidence="15">
    <location>
        <begin position="151"/>
        <end position="218"/>
    </location>
</feature>
<proteinExistence type="inferred from homology"/>
<evidence type="ECO:0000256" key="6">
    <source>
        <dbReference type="ARBA" id="ARBA00022723"/>
    </source>
</evidence>
<keyword evidence="13 14" id="KW-0472">Membrane</keyword>
<evidence type="ECO:0000313" key="17">
    <source>
        <dbReference type="Proteomes" id="UP001500957"/>
    </source>
</evidence>
<dbReference type="InterPro" id="IPR008915">
    <property type="entry name" value="Peptidase_M50"/>
</dbReference>
<dbReference type="Pfam" id="PF02163">
    <property type="entry name" value="Peptidase_M50"/>
    <property type="match status" value="2"/>
</dbReference>
<evidence type="ECO:0000256" key="1">
    <source>
        <dbReference type="ARBA" id="ARBA00004651"/>
    </source>
</evidence>
<evidence type="ECO:0000256" key="12">
    <source>
        <dbReference type="ARBA" id="ARBA00023122"/>
    </source>
</evidence>
<keyword evidence="17" id="KW-1185">Reference proteome</keyword>
<feature type="transmembrane region" description="Helical" evidence="14">
    <location>
        <begin position="238"/>
        <end position="259"/>
    </location>
</feature>
<feature type="transmembrane region" description="Helical" evidence="14">
    <location>
        <begin position="213"/>
        <end position="232"/>
    </location>
</feature>
<keyword evidence="6 14" id="KW-0479">Metal-binding</keyword>
<reference evidence="16 17" key="1">
    <citation type="journal article" date="2019" name="Int. J. Syst. Evol. Microbiol.">
        <title>The Global Catalogue of Microorganisms (GCM) 10K type strain sequencing project: providing services to taxonomists for standard genome sequencing and annotation.</title>
        <authorList>
            <consortium name="The Broad Institute Genomics Platform"/>
            <consortium name="The Broad Institute Genome Sequencing Center for Infectious Disease"/>
            <person name="Wu L."/>
            <person name="Ma J."/>
        </authorList>
    </citation>
    <scope>NUCLEOTIDE SEQUENCE [LARGE SCALE GENOMIC DNA]</scope>
    <source>
        <strain evidence="16 17">JCM 10671</strain>
    </source>
</reference>